<organism evidence="6 7">
    <name type="scientific">Alkalicoccus daliensis</name>
    <dbReference type="NCBI Taxonomy" id="745820"/>
    <lineage>
        <taxon>Bacteria</taxon>
        <taxon>Bacillati</taxon>
        <taxon>Bacillota</taxon>
        <taxon>Bacilli</taxon>
        <taxon>Bacillales</taxon>
        <taxon>Bacillaceae</taxon>
        <taxon>Alkalicoccus</taxon>
    </lineage>
</organism>
<evidence type="ECO:0000256" key="4">
    <source>
        <dbReference type="ARBA" id="ARBA00023145"/>
    </source>
</evidence>
<dbReference type="InterPro" id="IPR043138">
    <property type="entry name" value="GGT_lsub"/>
</dbReference>
<evidence type="ECO:0000256" key="1">
    <source>
        <dbReference type="ARBA" id="ARBA00009381"/>
    </source>
</evidence>
<feature type="region of interest" description="Disordered" evidence="5">
    <location>
        <begin position="38"/>
        <end position="94"/>
    </location>
</feature>
<evidence type="ECO:0000256" key="5">
    <source>
        <dbReference type="SAM" id="MobiDB-lite"/>
    </source>
</evidence>
<dbReference type="Pfam" id="PF01019">
    <property type="entry name" value="G_glu_transpept"/>
    <property type="match status" value="1"/>
</dbReference>
<dbReference type="InterPro" id="IPR043137">
    <property type="entry name" value="GGT_ssub_C"/>
</dbReference>
<keyword evidence="2" id="KW-0808">Transferase</keyword>
<dbReference type="GO" id="GO:0016787">
    <property type="term" value="F:hydrolase activity"/>
    <property type="evidence" value="ECO:0007669"/>
    <property type="project" value="UniProtKB-KW"/>
</dbReference>
<comment type="similarity">
    <text evidence="1">Belongs to the gamma-glutamyltransferase family.</text>
</comment>
<sequence>MCSMYINHGNYALPPKKFIVSIPILFIMLIGCAPEDNAENSPAENQNNPEENTENQQEEVNNNISQNEEENNKMNSTEEEEEQTASYGVSAGHPDAVDAGMEVLEAGGSAVDAAIAAAYAVSVVEPFASGIGGGGVTLVHEQGEAPEAYDYREVVPQEGIPASNIGVPGFVAGTMELHEDYGTAAWETLLDPAITLAESAEVSSLLAQQLQSGQTRLPVEQLDHFYPERTPLEAGAALEQQALAEVLTEIRDTNGASFYEGEAAETLAAAVEGIDTASLESFEVGRHDPAAGSFLDYEIIAAPPPLPGISVIQMLQMLEDREIMDMERNSTEFIHNTAMSWRIAREFIETDLGDPAFTEVPVAELTDPERNAAIGEQISTDSLLQAEEGTPYGGFDPNTTHITVVDDEGTVVSMTNTLTNFWGSGEYTDGFFLNNQMARFSIGNGGNNEPEPGRRSVTWSSPMIVADDEGPVLGIGSPGGERIPIMLTQVIADWAGSGTDLETAVQELRFQLEDDTLIMEEPPGPEQADELLSIGYSEILDPPTPLYFGSMQVLEFDRESGEIIGTADPRREGAWRVEERE</sequence>
<evidence type="ECO:0000256" key="2">
    <source>
        <dbReference type="ARBA" id="ARBA00022679"/>
    </source>
</evidence>
<dbReference type="GO" id="GO:0016740">
    <property type="term" value="F:transferase activity"/>
    <property type="evidence" value="ECO:0007669"/>
    <property type="project" value="UniProtKB-KW"/>
</dbReference>
<dbReference type="PANTHER" id="PTHR43199:SF1">
    <property type="entry name" value="GLUTATHIONE HYDROLASE PROENZYME"/>
    <property type="match status" value="1"/>
</dbReference>
<dbReference type="InterPro" id="IPR029055">
    <property type="entry name" value="Ntn_hydrolases_N"/>
</dbReference>
<dbReference type="EMBL" id="FNIL01000008">
    <property type="protein sequence ID" value="SDO17863.1"/>
    <property type="molecule type" value="Genomic_DNA"/>
</dbReference>
<dbReference type="InterPro" id="IPR051792">
    <property type="entry name" value="GGT_bact"/>
</dbReference>
<dbReference type="Gene3D" id="1.10.246.130">
    <property type="match status" value="1"/>
</dbReference>
<dbReference type="OrthoDB" id="9781342at2"/>
<dbReference type="Gene3D" id="3.60.20.40">
    <property type="match status" value="1"/>
</dbReference>
<dbReference type="RefSeq" id="WP_090843307.1">
    <property type="nucleotide sequence ID" value="NZ_FNIL01000008.1"/>
</dbReference>
<evidence type="ECO:0000313" key="6">
    <source>
        <dbReference type="EMBL" id="SDO17863.1"/>
    </source>
</evidence>
<accession>A0A1H0HFM9</accession>
<proteinExistence type="inferred from homology"/>
<keyword evidence="4" id="KW-0865">Zymogen</keyword>
<feature type="compositionally biased region" description="Low complexity" evidence="5">
    <location>
        <begin position="39"/>
        <end position="50"/>
    </location>
</feature>
<gene>
    <name evidence="6" type="ORF">SAMN04488053_10883</name>
</gene>
<protein>
    <submittedName>
        <fullName evidence="6">Gamma-glutamyltranspeptidase / glutathione hydrolase</fullName>
    </submittedName>
</protein>
<dbReference type="PRINTS" id="PR01210">
    <property type="entry name" value="GGTRANSPTASE"/>
</dbReference>
<dbReference type="SUPFAM" id="SSF56235">
    <property type="entry name" value="N-terminal nucleophile aminohydrolases (Ntn hydrolases)"/>
    <property type="match status" value="1"/>
</dbReference>
<reference evidence="7" key="1">
    <citation type="submission" date="2016-10" db="EMBL/GenBank/DDBJ databases">
        <authorList>
            <person name="Varghese N."/>
            <person name="Submissions S."/>
        </authorList>
    </citation>
    <scope>NUCLEOTIDE SEQUENCE [LARGE SCALE GENOMIC DNA]</scope>
    <source>
        <strain evidence="7">CGMCC 1.10369</strain>
    </source>
</reference>
<evidence type="ECO:0000313" key="7">
    <source>
        <dbReference type="Proteomes" id="UP000198778"/>
    </source>
</evidence>
<name>A0A1H0HFM9_9BACI</name>
<keyword evidence="3 6" id="KW-0378">Hydrolase</keyword>
<dbReference type="AlphaFoldDB" id="A0A1H0HFM9"/>
<dbReference type="Proteomes" id="UP000198778">
    <property type="component" value="Unassembled WGS sequence"/>
</dbReference>
<dbReference type="STRING" id="745820.SAMN04488053_10883"/>
<keyword evidence="7" id="KW-1185">Reference proteome</keyword>
<evidence type="ECO:0000256" key="3">
    <source>
        <dbReference type="ARBA" id="ARBA00022801"/>
    </source>
</evidence>
<dbReference type="PANTHER" id="PTHR43199">
    <property type="entry name" value="GLUTATHIONE HYDROLASE"/>
    <property type="match status" value="1"/>
</dbReference>